<proteinExistence type="predicted"/>
<dbReference type="Proteomes" id="UP001648503">
    <property type="component" value="Unassembled WGS sequence"/>
</dbReference>
<reference evidence="6 7" key="1">
    <citation type="submission" date="2021-02" db="EMBL/GenBank/DDBJ databases">
        <title>Variation within the Batrachochytrium salamandrivorans European outbreak.</title>
        <authorList>
            <person name="Kelly M."/>
            <person name="Pasmans F."/>
            <person name="Shea T.P."/>
            <person name="Munoz J.F."/>
            <person name="Carranza S."/>
            <person name="Cuomo C.A."/>
            <person name="Martel A."/>
        </authorList>
    </citation>
    <scope>NUCLEOTIDE SEQUENCE [LARGE SCALE GENOMIC DNA]</scope>
    <source>
        <strain evidence="6 7">AMFP18/2</strain>
    </source>
</reference>
<dbReference type="InterPro" id="IPR001060">
    <property type="entry name" value="FCH_dom"/>
</dbReference>
<comment type="caution">
    <text evidence="6">The sequence shown here is derived from an EMBL/GenBank/DDBJ whole genome shotgun (WGS) entry which is preliminary data.</text>
</comment>
<evidence type="ECO:0000256" key="4">
    <source>
        <dbReference type="ARBA" id="ARBA00022583"/>
    </source>
</evidence>
<dbReference type="PANTHER" id="PTHR23065">
    <property type="entry name" value="PROLINE-SERINE-THREONINE PHOSPHATASE INTERACTING PROTEIN 1"/>
    <property type="match status" value="1"/>
</dbReference>
<keyword evidence="3" id="KW-0597">Phosphoprotein</keyword>
<protein>
    <recommendedName>
        <fullName evidence="5">MHD domain-containing protein</fullName>
    </recommendedName>
</protein>
<gene>
    <name evidence="6" type="ORF">BASA50_005519</name>
</gene>
<dbReference type="EMBL" id="JAFCIX010000267">
    <property type="protein sequence ID" value="KAH6595939.1"/>
    <property type="molecule type" value="Genomic_DNA"/>
</dbReference>
<evidence type="ECO:0000259" key="5">
    <source>
        <dbReference type="PROSITE" id="PS51072"/>
    </source>
</evidence>
<organism evidence="6 7">
    <name type="scientific">Batrachochytrium salamandrivorans</name>
    <dbReference type="NCBI Taxonomy" id="1357716"/>
    <lineage>
        <taxon>Eukaryota</taxon>
        <taxon>Fungi</taxon>
        <taxon>Fungi incertae sedis</taxon>
        <taxon>Chytridiomycota</taxon>
        <taxon>Chytridiomycota incertae sedis</taxon>
        <taxon>Chytridiomycetes</taxon>
        <taxon>Rhizophydiales</taxon>
        <taxon>Rhizophydiales incertae sedis</taxon>
        <taxon>Batrachochytrium</taxon>
    </lineage>
</organism>
<dbReference type="Gene3D" id="1.20.1270.60">
    <property type="entry name" value="Arfaptin homology (AH) domain/BAR domain"/>
    <property type="match status" value="1"/>
</dbReference>
<sequence length="688" mass="75226">MSFLGSFNFGKPRESVDVVLKRLKKGVALDDDMAAFFKERAAIEERYATDLARLSKRTFSDKIDPDYIGTLGLLWAEILNTTAMVATTRSALAADFSKLEQAFKSRCDKDQDPEWSKVKHSLGTLSTNYENDFVKLTKEYADKISRFEKLDAKSKKSTTGQTDKKLQDMTSVLESAKIQWETEAIRLFEKFEQMDRNRLEFIKSSLLRYAQQEVLVGETTAGTNSIIVVNCNDYSVDGEIQGFCSSKGTMFGEAHTSQPASIYHPDLNMGSLGSISVASGIQHIAELSENTPAVDADGFSIRPEITDPFKLNPVASDSPENVNDSDSGRLQPKMVVSIKDCAIVEDSEDSKSAILSLSAKLQGPVAPSGGSIRTRGRTQSSYGGSVMVPNLNGAVALSTLPETTPARALFSVHETLNVLQVDGLVDKILITGEINAQLLEPASGHTEDNKICRLHIRHSDTLLHIVPNEEYISVSLSDPDAFDLNLTLLNQKVSNTVPLFKYQVLVNDPAQFSPIYVKPMWKCEEKQASLLVTYELNTELLKRLPAQDLTILASIQGGGDISTVQTKPTGAWDLDVRSIMWQLAEPEWGSIHEQYASSTESLSGSSQPLHKLLARIETSNVCIPDPVIIHFSSNAGLFSTIDVDVFGAETSADHNMAPHGSLTPLLITVSKSVSSGKFGAQVLLVPPL</sequence>
<feature type="domain" description="MHD" evidence="5">
    <location>
        <begin position="405"/>
        <end position="674"/>
    </location>
</feature>
<evidence type="ECO:0000256" key="2">
    <source>
        <dbReference type="ARBA" id="ARBA00022490"/>
    </source>
</evidence>
<keyword evidence="7" id="KW-1185">Reference proteome</keyword>
<name>A0ABQ8FCJ4_9FUNG</name>
<dbReference type="InterPro" id="IPR027267">
    <property type="entry name" value="AH/BAR_dom_sf"/>
</dbReference>
<dbReference type="PROSITE" id="PS51072">
    <property type="entry name" value="MHD"/>
    <property type="match status" value="1"/>
</dbReference>
<keyword evidence="4" id="KW-0254">Endocytosis</keyword>
<dbReference type="Pfam" id="PF10291">
    <property type="entry name" value="muHD"/>
    <property type="match status" value="1"/>
</dbReference>
<dbReference type="InterPro" id="IPR018808">
    <property type="entry name" value="Muniscin_C"/>
</dbReference>
<dbReference type="InterPro" id="IPR028565">
    <property type="entry name" value="MHD"/>
</dbReference>
<dbReference type="SUPFAM" id="SSF103657">
    <property type="entry name" value="BAR/IMD domain-like"/>
    <property type="match status" value="1"/>
</dbReference>
<dbReference type="SMART" id="SM00055">
    <property type="entry name" value="FCH"/>
    <property type="match status" value="1"/>
</dbReference>
<accession>A0ABQ8FCJ4</accession>
<dbReference type="PANTHER" id="PTHR23065:SF7">
    <property type="entry name" value="NOSTRIN, ISOFORM H"/>
    <property type="match status" value="1"/>
</dbReference>
<dbReference type="Pfam" id="PF00611">
    <property type="entry name" value="FCH"/>
    <property type="match status" value="1"/>
</dbReference>
<evidence type="ECO:0000313" key="7">
    <source>
        <dbReference type="Proteomes" id="UP001648503"/>
    </source>
</evidence>
<evidence type="ECO:0000256" key="3">
    <source>
        <dbReference type="ARBA" id="ARBA00022553"/>
    </source>
</evidence>
<evidence type="ECO:0000313" key="6">
    <source>
        <dbReference type="EMBL" id="KAH6595939.1"/>
    </source>
</evidence>
<comment type="subcellular location">
    <subcellularLocation>
        <location evidence="1">Cytoplasm</location>
    </subcellularLocation>
</comment>
<keyword evidence="2" id="KW-0963">Cytoplasm</keyword>
<evidence type="ECO:0000256" key="1">
    <source>
        <dbReference type="ARBA" id="ARBA00004496"/>
    </source>
</evidence>